<evidence type="ECO:0000259" key="4">
    <source>
        <dbReference type="PROSITE" id="PS51186"/>
    </source>
</evidence>
<evidence type="ECO:0000256" key="2">
    <source>
        <dbReference type="ARBA" id="ARBA00023315"/>
    </source>
</evidence>
<feature type="domain" description="N-acetyltransferase" evidence="4">
    <location>
        <begin position="42"/>
        <end position="187"/>
    </location>
</feature>
<feature type="compositionally biased region" description="Basic and acidic residues" evidence="3">
    <location>
        <begin position="1"/>
        <end position="11"/>
    </location>
</feature>
<dbReference type="InterPro" id="IPR000182">
    <property type="entry name" value="GNAT_dom"/>
</dbReference>
<evidence type="ECO:0000256" key="3">
    <source>
        <dbReference type="SAM" id="MobiDB-lite"/>
    </source>
</evidence>
<dbReference type="Proteomes" id="UP000539146">
    <property type="component" value="Unassembled WGS sequence"/>
</dbReference>
<keyword evidence="2" id="KW-0012">Acyltransferase</keyword>
<dbReference type="InterPro" id="IPR050832">
    <property type="entry name" value="Bact_Acetyltransf"/>
</dbReference>
<sequence>MRLVVQRETRGSRRRPGQAPPVRGWSIVITIERLAWEDPRGVALRATMDEEMHERYGAGHLDEDPAVTAERDRVLTVDPATVITSLLAVDEDGTPLGHIAVRWLGDEVELKRLIVLAAARGKGAATALLSEGEQVAREAGAARVILQTGDKQPEAVALYRKTGWQQIDVYEPYAATMPWSYCFAKAL</sequence>
<dbReference type="PROSITE" id="PS51186">
    <property type="entry name" value="GNAT"/>
    <property type="match status" value="1"/>
</dbReference>
<dbReference type="CDD" id="cd04301">
    <property type="entry name" value="NAT_SF"/>
    <property type="match status" value="1"/>
</dbReference>
<evidence type="ECO:0000256" key="1">
    <source>
        <dbReference type="ARBA" id="ARBA00022679"/>
    </source>
</evidence>
<dbReference type="Pfam" id="PF00583">
    <property type="entry name" value="Acetyltransf_1"/>
    <property type="match status" value="1"/>
</dbReference>
<evidence type="ECO:0000313" key="6">
    <source>
        <dbReference type="Proteomes" id="UP000539146"/>
    </source>
</evidence>
<dbReference type="GO" id="GO:0016747">
    <property type="term" value="F:acyltransferase activity, transferring groups other than amino-acyl groups"/>
    <property type="evidence" value="ECO:0007669"/>
    <property type="project" value="InterPro"/>
</dbReference>
<dbReference type="EMBL" id="JABMCG010000116">
    <property type="protein sequence ID" value="NUU28998.1"/>
    <property type="molecule type" value="Genomic_DNA"/>
</dbReference>
<evidence type="ECO:0000313" key="5">
    <source>
        <dbReference type="EMBL" id="NUU28998.1"/>
    </source>
</evidence>
<comment type="caution">
    <text evidence="5">The sequence shown here is derived from an EMBL/GenBank/DDBJ whole genome shotgun (WGS) entry which is preliminary data.</text>
</comment>
<accession>A0A850DX36</accession>
<feature type="region of interest" description="Disordered" evidence="3">
    <location>
        <begin position="1"/>
        <end position="20"/>
    </location>
</feature>
<proteinExistence type="predicted"/>
<dbReference type="AlphaFoldDB" id="A0A850DX36"/>
<dbReference type="PANTHER" id="PTHR43877:SF2">
    <property type="entry name" value="AMINOALKYLPHOSPHONATE N-ACETYLTRANSFERASE-RELATED"/>
    <property type="match status" value="1"/>
</dbReference>
<dbReference type="PANTHER" id="PTHR43877">
    <property type="entry name" value="AMINOALKYLPHOSPHONATE N-ACETYLTRANSFERASE-RELATED-RELATED"/>
    <property type="match status" value="1"/>
</dbReference>
<protein>
    <submittedName>
        <fullName evidence="5">GNAT family N-acetyltransferase</fullName>
    </submittedName>
</protein>
<name>A0A850DX36_9MICO</name>
<keyword evidence="1 5" id="KW-0808">Transferase</keyword>
<dbReference type="SUPFAM" id="SSF55729">
    <property type="entry name" value="Acyl-CoA N-acyltransferases (Nat)"/>
    <property type="match status" value="1"/>
</dbReference>
<dbReference type="Gene3D" id="3.40.630.30">
    <property type="match status" value="1"/>
</dbReference>
<gene>
    <name evidence="5" type="ORF">HP467_12890</name>
</gene>
<dbReference type="InterPro" id="IPR016181">
    <property type="entry name" value="Acyl_CoA_acyltransferase"/>
</dbReference>
<organism evidence="5 6">
    <name type="scientific">Curtobacterium citreum</name>
    <dbReference type="NCBI Taxonomy" id="2036"/>
    <lineage>
        <taxon>Bacteria</taxon>
        <taxon>Bacillati</taxon>
        <taxon>Actinomycetota</taxon>
        <taxon>Actinomycetes</taxon>
        <taxon>Micrococcales</taxon>
        <taxon>Microbacteriaceae</taxon>
        <taxon>Curtobacterium</taxon>
    </lineage>
</organism>
<reference evidence="5 6" key="1">
    <citation type="submission" date="2020-05" db="EMBL/GenBank/DDBJ databases">
        <title>Genome Sequencing of Type Strains.</title>
        <authorList>
            <person name="Lemaire J.F."/>
            <person name="Inderbitzin P."/>
            <person name="Gregorio O.A."/>
            <person name="Collins S.B."/>
            <person name="Wespe N."/>
            <person name="Knight-Connoni V."/>
        </authorList>
    </citation>
    <scope>NUCLEOTIDE SEQUENCE [LARGE SCALE GENOMIC DNA]</scope>
    <source>
        <strain evidence="5 6">DSM 20512</strain>
    </source>
</reference>